<gene>
    <name evidence="2" type="ORF">UA74_18440</name>
</gene>
<dbReference type="GO" id="GO:0003676">
    <property type="term" value="F:nucleic acid binding"/>
    <property type="evidence" value="ECO:0007669"/>
    <property type="project" value="InterPro"/>
</dbReference>
<dbReference type="InterPro" id="IPR012337">
    <property type="entry name" value="RNaseH-like_sf"/>
</dbReference>
<evidence type="ECO:0000313" key="2">
    <source>
        <dbReference type="EMBL" id="APU15716.1"/>
    </source>
</evidence>
<dbReference type="SUPFAM" id="SSF53098">
    <property type="entry name" value="Ribonuclease H-like"/>
    <property type="match status" value="1"/>
</dbReference>
<dbReference type="EMBL" id="CP016076">
    <property type="protein sequence ID" value="APU15716.1"/>
    <property type="molecule type" value="Genomic_DNA"/>
</dbReference>
<dbReference type="Gene3D" id="3.30.420.10">
    <property type="entry name" value="Ribonuclease H-like superfamily/Ribonuclease H"/>
    <property type="match status" value="1"/>
</dbReference>
<dbReference type="AlphaFoldDB" id="A0AAC9LE57"/>
<organism evidence="2 3">
    <name type="scientific">Actinoalloteichus fjordicus</name>
    <dbReference type="NCBI Taxonomy" id="1612552"/>
    <lineage>
        <taxon>Bacteria</taxon>
        <taxon>Bacillati</taxon>
        <taxon>Actinomycetota</taxon>
        <taxon>Actinomycetes</taxon>
        <taxon>Pseudonocardiales</taxon>
        <taxon>Pseudonocardiaceae</taxon>
        <taxon>Actinoalloteichus</taxon>
    </lineage>
</organism>
<dbReference type="RefSeq" id="WP_157434286.1">
    <property type="nucleotide sequence ID" value="NZ_CP016076.1"/>
</dbReference>
<evidence type="ECO:0000313" key="3">
    <source>
        <dbReference type="Proteomes" id="UP000185511"/>
    </source>
</evidence>
<feature type="region of interest" description="Disordered" evidence="1">
    <location>
        <begin position="1"/>
        <end position="33"/>
    </location>
</feature>
<keyword evidence="3" id="KW-1185">Reference proteome</keyword>
<protein>
    <submittedName>
        <fullName evidence="2">Ribonuclease HI</fullName>
    </submittedName>
</protein>
<name>A0AAC9LE57_9PSEU</name>
<accession>A0AAC9LE57</accession>
<feature type="region of interest" description="Disordered" evidence="1">
    <location>
        <begin position="341"/>
        <end position="360"/>
    </location>
</feature>
<dbReference type="InterPro" id="IPR036397">
    <property type="entry name" value="RNaseH_sf"/>
</dbReference>
<proteinExistence type="predicted"/>
<feature type="compositionally biased region" description="Polar residues" evidence="1">
    <location>
        <begin position="1"/>
        <end position="12"/>
    </location>
</feature>
<dbReference type="Proteomes" id="UP000185511">
    <property type="component" value="Chromosome"/>
</dbReference>
<reference evidence="3" key="1">
    <citation type="submission" date="2016-06" db="EMBL/GenBank/DDBJ databases">
        <title>Complete genome sequence of Actinoalloteichus fjordicus DSM 46855 (=ADI127-17), type strain of the new species Actinoalloteichus fjordicus.</title>
        <authorList>
            <person name="Ruckert C."/>
            <person name="Nouioui I."/>
            <person name="Willmese J."/>
            <person name="van Wezel G."/>
            <person name="Klenk H.-P."/>
            <person name="Kalinowski J."/>
            <person name="Zotchev S.B."/>
        </authorList>
    </citation>
    <scope>NUCLEOTIDE SEQUENCE [LARGE SCALE GENOMIC DNA]</scope>
    <source>
        <strain evidence="3">ADI127-7</strain>
    </source>
</reference>
<sequence>MTNQHVPESNGSPAGPSSAEPNPVPEPADGRRVHCCPGTENRPLLHVWLLPAVEGGVFWGTWCPRCRESWHGIVPGTVDDALHAATAEAVPDCGIRRHHAISTSNRQHHWITRSTGIPKLLRRLVDHDPDPALIVGDGFVVAADASFRPANRSAGWGVVTGRGWHDSGRLDPRHSWDSHSAEVMAAVHAASLYQRGDPVTVVTDSRMAAEHLNLLINSTGAQRRRGYRRLGISLSLLGLNMVEDLVKAAAEEGVPKRFVWRPRNTHPIQTKADALASAAVAATEVTHPDVLRELERAKSAVYNGIRRAVSVMTSAVLDDRQRTDAFDSLDEAVAAAMEQARRRLADTGPDDDAAEWERRP</sequence>
<dbReference type="KEGG" id="acad:UA74_18440"/>
<evidence type="ECO:0000256" key="1">
    <source>
        <dbReference type="SAM" id="MobiDB-lite"/>
    </source>
</evidence>